<keyword evidence="1" id="KW-0812">Transmembrane</keyword>
<keyword evidence="1" id="KW-1133">Transmembrane helix</keyword>
<sequence length="106" mass="11667">MKKYILLVFFLTTILGGEMWGNAEATSKSDTTDLKITFFKSEAPTLKEPIIESLHLPEGNLSITHKGKLPSTGDLITSLIWTLIGCSVLIILVGVYSLKNIMLTKL</sequence>
<comment type="caution">
    <text evidence="2">The sequence shown here is derived from an EMBL/GenBank/DDBJ whole genome shotgun (WGS) entry which is preliminary data.</text>
</comment>
<evidence type="ECO:0000313" key="2">
    <source>
        <dbReference type="EMBL" id="MBO0441096.1"/>
    </source>
</evidence>
<feature type="transmembrane region" description="Helical" evidence="1">
    <location>
        <begin position="75"/>
        <end position="98"/>
    </location>
</feature>
<keyword evidence="1" id="KW-0472">Membrane</keyword>
<dbReference type="EMBL" id="JAFLWD010000032">
    <property type="protein sequence ID" value="MBO0441096.1"/>
    <property type="molecule type" value="Genomic_DNA"/>
</dbReference>
<name>A0ABS3H268_9ENTE</name>
<accession>A0ABS3H268</accession>
<evidence type="ECO:0008006" key="4">
    <source>
        <dbReference type="Google" id="ProtNLM"/>
    </source>
</evidence>
<dbReference type="RefSeq" id="WP_207113119.1">
    <property type="nucleotide sequence ID" value="NZ_JAFLWD010000032.1"/>
</dbReference>
<proteinExistence type="predicted"/>
<reference evidence="2 3" key="1">
    <citation type="submission" date="2021-03" db="EMBL/GenBank/DDBJ databases">
        <title>Enterococcal diversity collection.</title>
        <authorList>
            <person name="Gilmore M.S."/>
            <person name="Schwartzman J."/>
            <person name="Van Tyne D."/>
            <person name="Martin M."/>
            <person name="Earl A.M."/>
            <person name="Manson A.L."/>
            <person name="Straub T."/>
            <person name="Salamzade R."/>
            <person name="Saavedra J."/>
            <person name="Lebreton F."/>
            <person name="Prichula J."/>
            <person name="Schaufler K."/>
            <person name="Gaca A."/>
            <person name="Sgardioli B."/>
            <person name="Wagenaar J."/>
            <person name="Strong T."/>
        </authorList>
    </citation>
    <scope>NUCLEOTIDE SEQUENCE [LARGE SCALE GENOMIC DNA]</scope>
    <source>
        <strain evidence="2 3">DIV0869a</strain>
    </source>
</reference>
<evidence type="ECO:0000313" key="3">
    <source>
        <dbReference type="Proteomes" id="UP000664632"/>
    </source>
</evidence>
<dbReference type="Proteomes" id="UP000664632">
    <property type="component" value="Unassembled WGS sequence"/>
</dbReference>
<organism evidence="2 3">
    <name type="scientific">Candidatus Enterococcus ikei</name>
    <dbReference type="NCBI Taxonomy" id="2815326"/>
    <lineage>
        <taxon>Bacteria</taxon>
        <taxon>Bacillati</taxon>
        <taxon>Bacillota</taxon>
        <taxon>Bacilli</taxon>
        <taxon>Lactobacillales</taxon>
        <taxon>Enterococcaceae</taxon>
        <taxon>Enterococcus</taxon>
    </lineage>
</organism>
<keyword evidence="3" id="KW-1185">Reference proteome</keyword>
<protein>
    <recommendedName>
        <fullName evidence="4">Gram-positive cocci surface proteins LPxTG domain-containing protein</fullName>
    </recommendedName>
</protein>
<gene>
    <name evidence="2" type="ORF">JZO69_12050</name>
</gene>
<evidence type="ECO:0000256" key="1">
    <source>
        <dbReference type="SAM" id="Phobius"/>
    </source>
</evidence>